<keyword evidence="1 2" id="KW-0732">Signal</keyword>
<reference evidence="5" key="1">
    <citation type="submission" date="2018-02" db="EMBL/GenBank/DDBJ databases">
        <authorList>
            <person name="O'Hara-Hanley K."/>
            <person name="Soby S."/>
        </authorList>
    </citation>
    <scope>NUCLEOTIDE SEQUENCE [LARGE SCALE GENOMIC DNA]</scope>
    <source>
        <strain evidence="5">MWU14-2602</strain>
    </source>
</reference>
<dbReference type="PANTHER" id="PTHR35936:SF19">
    <property type="entry name" value="AMINO-ACID-BINDING PROTEIN YXEM-RELATED"/>
    <property type="match status" value="1"/>
</dbReference>
<dbReference type="SUPFAM" id="SSF53850">
    <property type="entry name" value="Periplasmic binding protein-like II"/>
    <property type="match status" value="1"/>
</dbReference>
<evidence type="ECO:0000256" key="1">
    <source>
        <dbReference type="ARBA" id="ARBA00022729"/>
    </source>
</evidence>
<dbReference type="InterPro" id="IPR001638">
    <property type="entry name" value="Solute-binding_3/MltF_N"/>
</dbReference>
<name>A0A2S5DDG7_9NEIS</name>
<feature type="signal peptide" evidence="2">
    <location>
        <begin position="1"/>
        <end position="34"/>
    </location>
</feature>
<evidence type="ECO:0000259" key="3">
    <source>
        <dbReference type="Pfam" id="PF00497"/>
    </source>
</evidence>
<dbReference type="Pfam" id="PF00497">
    <property type="entry name" value="SBP_bac_3"/>
    <property type="match status" value="1"/>
</dbReference>
<dbReference type="OrthoDB" id="8587625at2"/>
<evidence type="ECO:0000313" key="5">
    <source>
        <dbReference type="Proteomes" id="UP000237082"/>
    </source>
</evidence>
<sequence>MPVAAPHRRNVLPRFLLALALPVLSLGLFAQACANPACPNGPLRIGFYKFGAAYRDGKGYDVDLVRELARRLRCPIAEELNLPRVRALKMLETGQVDIGTSTLSTPDRQAYAWIYIYNHTKNMVLLQASVKSRTLPDLLNDPAVRWGKVRGYRHSQQQDQWLAQMEARRKLVVADDEDDLYRMLDDGIVTAIFAHPASYGRWLRDPQVARRIAVLDLFPAGETLAGGIALSKARFSRDAAERWHQEVLKMYQDGSLFDILRRHLSEGAARQMTQQALE</sequence>
<gene>
    <name evidence="4" type="ORF">C2I19_15235</name>
</gene>
<protein>
    <submittedName>
        <fullName evidence="4">ABC transporter substrate-binding protein</fullName>
    </submittedName>
</protein>
<feature type="chain" id="PRO_5015721955" evidence="2">
    <location>
        <begin position="35"/>
        <end position="278"/>
    </location>
</feature>
<feature type="domain" description="Solute-binding protein family 3/N-terminal" evidence="3">
    <location>
        <begin position="58"/>
        <end position="189"/>
    </location>
</feature>
<evidence type="ECO:0000313" key="4">
    <source>
        <dbReference type="EMBL" id="POZ61150.1"/>
    </source>
</evidence>
<comment type="caution">
    <text evidence="4">The sequence shown here is derived from an EMBL/GenBank/DDBJ whole genome shotgun (WGS) entry which is preliminary data.</text>
</comment>
<dbReference type="Proteomes" id="UP000237082">
    <property type="component" value="Unassembled WGS sequence"/>
</dbReference>
<dbReference type="Gene3D" id="3.40.190.10">
    <property type="entry name" value="Periplasmic binding protein-like II"/>
    <property type="match status" value="2"/>
</dbReference>
<dbReference type="AlphaFoldDB" id="A0A2S5DDG7"/>
<dbReference type="RefSeq" id="WP_103903545.1">
    <property type="nucleotide sequence ID" value="NZ_PQWB01000072.1"/>
</dbReference>
<organism evidence="4 5">
    <name type="scientific">Chromobacterium alticapitis</name>
    <dbReference type="NCBI Taxonomy" id="2073169"/>
    <lineage>
        <taxon>Bacteria</taxon>
        <taxon>Pseudomonadati</taxon>
        <taxon>Pseudomonadota</taxon>
        <taxon>Betaproteobacteria</taxon>
        <taxon>Neisseriales</taxon>
        <taxon>Chromobacteriaceae</taxon>
        <taxon>Chromobacterium</taxon>
    </lineage>
</organism>
<keyword evidence="5" id="KW-1185">Reference proteome</keyword>
<dbReference type="PANTHER" id="PTHR35936">
    <property type="entry name" value="MEMBRANE-BOUND LYTIC MUREIN TRANSGLYCOSYLASE F"/>
    <property type="match status" value="1"/>
</dbReference>
<evidence type="ECO:0000256" key="2">
    <source>
        <dbReference type="SAM" id="SignalP"/>
    </source>
</evidence>
<proteinExistence type="predicted"/>
<dbReference type="EMBL" id="PQWB01000072">
    <property type="protein sequence ID" value="POZ61150.1"/>
    <property type="molecule type" value="Genomic_DNA"/>
</dbReference>
<accession>A0A2S5DDG7</accession>